<evidence type="ECO:0000256" key="13">
    <source>
        <dbReference type="SAM" id="Phobius"/>
    </source>
</evidence>
<comment type="subcellular location">
    <subcellularLocation>
        <location evidence="1">Membrane</location>
        <topology evidence="1">Multi-pass membrane protein</topology>
    </subcellularLocation>
</comment>
<reference evidence="15" key="1">
    <citation type="submission" date="2025-08" db="UniProtKB">
        <authorList>
            <consortium name="RefSeq"/>
        </authorList>
    </citation>
    <scope>IDENTIFICATION</scope>
    <source>
        <tissue evidence="15">Whole Larva</tissue>
    </source>
</reference>
<sequence>MWRRCYNELKEVFTMFANNTPIHGFQYLTRKDISKLENWIWTGIVSIFIAYMSYTCYNLYTGFYSNPTVTTLVSTHFSVTNIPLPAIGICSNNKLSKSRVASFVTELSKRFNKSEQWLNKQVLWMGRLYDFELYGEDQRIEMQEMIDVLLKDKTYPISDIRFLMDSLAVSCDDLLVECYWMGEKRNCKELFVRRLTNDGFCCMFNYIRPIMKSAVNVHIPPLTPINSSYKATSFDYNNGLKILINNMPEDYLYSDLMFEGVLVQIFRRDIFPDSSNGDVTDVFCGMGYEAFLTLTTQHIKAEAPLKKYPKEIRGCVLDTEKISTYGTNTMSDCLVGCKIKAILALCGCIPFVIPYDEPHTVCTLLDIACLNKYKEKISTLYPYSIETNDLDHEKEDSIKCECYPSCSRTDYNVHANYAQLNLRRNKSWENTHSFIHIFYAQSIMDLYETDVVMYWFELLSNIGGLCGLLLGVSVISIIEMFYYFLIFLYNIFTIRGK</sequence>
<keyword evidence="6 13" id="KW-1133">Transmembrane helix</keyword>
<evidence type="ECO:0000256" key="6">
    <source>
        <dbReference type="ARBA" id="ARBA00022989"/>
    </source>
</evidence>
<dbReference type="GeneID" id="108568741"/>
<accession>A0ABM1NF92</accession>
<protein>
    <submittedName>
        <fullName evidence="15">Sodium channel protein Nach-like</fullName>
    </submittedName>
</protein>
<proteinExistence type="inferred from homology"/>
<dbReference type="Gene3D" id="2.60.470.10">
    <property type="entry name" value="Acid-sensing ion channels like domains"/>
    <property type="match status" value="1"/>
</dbReference>
<keyword evidence="3 12" id="KW-0813">Transport</keyword>
<dbReference type="PRINTS" id="PR01078">
    <property type="entry name" value="AMINACHANNEL"/>
</dbReference>
<evidence type="ECO:0000256" key="7">
    <source>
        <dbReference type="ARBA" id="ARBA00023053"/>
    </source>
</evidence>
<dbReference type="PANTHER" id="PTHR11690:SF253">
    <property type="entry name" value="PICKPOCKET 18-RELATED"/>
    <property type="match status" value="1"/>
</dbReference>
<evidence type="ECO:0000313" key="15">
    <source>
        <dbReference type="RefSeq" id="XP_017785492.1"/>
    </source>
</evidence>
<keyword evidence="8 12" id="KW-0406">Ion transport</keyword>
<dbReference type="InterPro" id="IPR001873">
    <property type="entry name" value="ENaC"/>
</dbReference>
<comment type="similarity">
    <text evidence="2 12">Belongs to the amiloride-sensitive sodium channel (TC 1.A.6) family.</text>
</comment>
<keyword evidence="14" id="KW-1185">Reference proteome</keyword>
<name>A0ABM1NF92_NICVS</name>
<dbReference type="Pfam" id="PF00858">
    <property type="entry name" value="ASC"/>
    <property type="match status" value="1"/>
</dbReference>
<evidence type="ECO:0000256" key="4">
    <source>
        <dbReference type="ARBA" id="ARBA00022461"/>
    </source>
</evidence>
<gene>
    <name evidence="15" type="primary">LOC108568741</name>
</gene>
<evidence type="ECO:0000256" key="12">
    <source>
        <dbReference type="RuleBase" id="RU000679"/>
    </source>
</evidence>
<feature type="transmembrane region" description="Helical" evidence="13">
    <location>
        <begin position="39"/>
        <end position="60"/>
    </location>
</feature>
<evidence type="ECO:0000256" key="3">
    <source>
        <dbReference type="ARBA" id="ARBA00022448"/>
    </source>
</evidence>
<dbReference type="Proteomes" id="UP000695000">
    <property type="component" value="Unplaced"/>
</dbReference>
<evidence type="ECO:0000256" key="10">
    <source>
        <dbReference type="ARBA" id="ARBA00023201"/>
    </source>
</evidence>
<evidence type="ECO:0000256" key="8">
    <source>
        <dbReference type="ARBA" id="ARBA00023065"/>
    </source>
</evidence>
<dbReference type="PANTHER" id="PTHR11690">
    <property type="entry name" value="AMILORIDE-SENSITIVE SODIUM CHANNEL-RELATED"/>
    <property type="match status" value="1"/>
</dbReference>
<dbReference type="Gene3D" id="1.10.287.770">
    <property type="entry name" value="YojJ-like"/>
    <property type="match status" value="1"/>
</dbReference>
<keyword evidence="5 12" id="KW-0812">Transmembrane</keyword>
<keyword evidence="11 12" id="KW-0407">Ion channel</keyword>
<evidence type="ECO:0000256" key="9">
    <source>
        <dbReference type="ARBA" id="ARBA00023136"/>
    </source>
</evidence>
<evidence type="ECO:0000256" key="11">
    <source>
        <dbReference type="ARBA" id="ARBA00023303"/>
    </source>
</evidence>
<evidence type="ECO:0000256" key="5">
    <source>
        <dbReference type="ARBA" id="ARBA00022692"/>
    </source>
</evidence>
<evidence type="ECO:0000256" key="1">
    <source>
        <dbReference type="ARBA" id="ARBA00004141"/>
    </source>
</evidence>
<keyword evidence="9 13" id="KW-0472">Membrane</keyword>
<organism evidence="14 15">
    <name type="scientific">Nicrophorus vespilloides</name>
    <name type="common">Boreal carrion beetle</name>
    <dbReference type="NCBI Taxonomy" id="110193"/>
    <lineage>
        <taxon>Eukaryota</taxon>
        <taxon>Metazoa</taxon>
        <taxon>Ecdysozoa</taxon>
        <taxon>Arthropoda</taxon>
        <taxon>Hexapoda</taxon>
        <taxon>Insecta</taxon>
        <taxon>Pterygota</taxon>
        <taxon>Neoptera</taxon>
        <taxon>Endopterygota</taxon>
        <taxon>Coleoptera</taxon>
        <taxon>Polyphaga</taxon>
        <taxon>Staphyliniformia</taxon>
        <taxon>Silphidae</taxon>
        <taxon>Nicrophorinae</taxon>
        <taxon>Nicrophorus</taxon>
    </lineage>
</organism>
<feature type="transmembrane region" description="Helical" evidence="13">
    <location>
        <begin position="468"/>
        <end position="492"/>
    </location>
</feature>
<dbReference type="RefSeq" id="XP_017785492.1">
    <property type="nucleotide sequence ID" value="XM_017930003.1"/>
</dbReference>
<evidence type="ECO:0000313" key="14">
    <source>
        <dbReference type="Proteomes" id="UP000695000"/>
    </source>
</evidence>
<keyword evidence="4 12" id="KW-0894">Sodium channel</keyword>
<evidence type="ECO:0000256" key="2">
    <source>
        <dbReference type="ARBA" id="ARBA00007193"/>
    </source>
</evidence>
<keyword evidence="10 12" id="KW-0739">Sodium transport</keyword>
<keyword evidence="7" id="KW-0915">Sodium</keyword>